<keyword evidence="2" id="KW-0378">Hydrolase</keyword>
<dbReference type="InterPro" id="IPR000073">
    <property type="entry name" value="AB_hydrolase_1"/>
</dbReference>
<dbReference type="EMBL" id="CP033367">
    <property type="protein sequence ID" value="QKD05366.1"/>
    <property type="molecule type" value="Genomic_DNA"/>
</dbReference>
<sequence>MSTKRVVRQLMAVVAADVAGYSRLMAADEEGTLADMKSHRRALIDPKIRQHRGRIVKTTGDGMLLEFASVVDAVRCAVDVQRGMIARNETVAQEKRIEFRIGINVGDIIIDDGDIYGDGVNVAARLEGIAEPGGIFISRQVFDQVDGKLALRVRKLGSRNLKNIAKPVEVFAIDQMGRSDEAPERDRAEQAIQKVKYCRAPDGVRLAYAISGSGPILVKSANWMNHLEYDWESPIWRHVFRGLSRDHTLIRYDARGNGMSDWDVDELSLDAWVSDLETIVDAAGVQRFPLLGMSQGCAISVAYAVRYPERVSHLVLYGGFALGGKKRAPAEKERRNAMTTLMRLGWGADNPSFRQMFTGLFIPGGTHEQADIFNELQRRTTSPECAARYFDVVGDFDITHRLADVKVPTLVMHARGDLMVPIEAGRQLAAGIPGARFIAFEGQNHLFLEHEPASDRFFEEIRLFLSG</sequence>
<dbReference type="InterPro" id="IPR050697">
    <property type="entry name" value="Adenylyl/Guanylyl_Cyclase_3/4"/>
</dbReference>
<name>A0A6M7WUY1_RHILI</name>
<dbReference type="Pfam" id="PF00211">
    <property type="entry name" value="Guanylate_cyc"/>
    <property type="match status" value="1"/>
</dbReference>
<dbReference type="Gene3D" id="3.40.50.1820">
    <property type="entry name" value="alpha/beta hydrolase"/>
    <property type="match status" value="1"/>
</dbReference>
<dbReference type="Gene3D" id="3.30.70.1230">
    <property type="entry name" value="Nucleotide cyclase"/>
    <property type="match status" value="1"/>
</dbReference>
<dbReference type="Pfam" id="PF00561">
    <property type="entry name" value="Abhydrolase_1"/>
    <property type="match status" value="1"/>
</dbReference>
<dbReference type="InterPro" id="IPR001054">
    <property type="entry name" value="A/G_cyclase"/>
</dbReference>
<evidence type="ECO:0000313" key="2">
    <source>
        <dbReference type="EMBL" id="QKD05366.1"/>
    </source>
</evidence>
<dbReference type="PANTHER" id="PTHR43081:SF19">
    <property type="entry name" value="PH-SENSITIVE ADENYLATE CYCLASE RV1264"/>
    <property type="match status" value="1"/>
</dbReference>
<dbReference type="PANTHER" id="PTHR43081">
    <property type="entry name" value="ADENYLATE CYCLASE, TERMINAL-DIFFERENTIATION SPECIFIC-RELATED"/>
    <property type="match status" value="1"/>
</dbReference>
<dbReference type="InterPro" id="IPR029058">
    <property type="entry name" value="AB_hydrolase_fold"/>
</dbReference>
<dbReference type="GO" id="GO:0035556">
    <property type="term" value="P:intracellular signal transduction"/>
    <property type="evidence" value="ECO:0007669"/>
    <property type="project" value="InterPro"/>
</dbReference>
<dbReference type="GO" id="GO:0006171">
    <property type="term" value="P:cAMP biosynthetic process"/>
    <property type="evidence" value="ECO:0007669"/>
    <property type="project" value="TreeGrafter"/>
</dbReference>
<evidence type="ECO:0000259" key="1">
    <source>
        <dbReference type="PROSITE" id="PS50125"/>
    </source>
</evidence>
<dbReference type="PROSITE" id="PS50125">
    <property type="entry name" value="GUANYLATE_CYCLASE_2"/>
    <property type="match status" value="1"/>
</dbReference>
<dbReference type="GO" id="GO:0004016">
    <property type="term" value="F:adenylate cyclase activity"/>
    <property type="evidence" value="ECO:0007669"/>
    <property type="project" value="UniProtKB-ARBA"/>
</dbReference>
<gene>
    <name evidence="2" type="ORF">EB235_30985</name>
</gene>
<accession>A0A6M7WUY1</accession>
<protein>
    <submittedName>
        <fullName evidence="2">Alpha/beta fold hydrolase</fullName>
    </submittedName>
</protein>
<proteinExistence type="predicted"/>
<dbReference type="PRINTS" id="PR00111">
    <property type="entry name" value="ABHYDROLASE"/>
</dbReference>
<dbReference type="InterPro" id="IPR029787">
    <property type="entry name" value="Nucleotide_cyclase"/>
</dbReference>
<dbReference type="GO" id="GO:0016787">
    <property type="term" value="F:hydrolase activity"/>
    <property type="evidence" value="ECO:0007669"/>
    <property type="project" value="UniProtKB-KW"/>
</dbReference>
<dbReference type="CDD" id="cd07302">
    <property type="entry name" value="CHD"/>
    <property type="match status" value="1"/>
</dbReference>
<dbReference type="RefSeq" id="WP_027033676.1">
    <property type="nucleotide sequence ID" value="NZ_CP033367.1"/>
</dbReference>
<reference evidence="2 3" key="1">
    <citation type="submission" date="2018-10" db="EMBL/GenBank/DDBJ databases">
        <authorList>
            <person name="Perry B.J."/>
            <person name="Sullivan J.T."/>
            <person name="Murphy R.J.T."/>
            <person name="Ramsay J.P."/>
            <person name="Ronson C.W."/>
        </authorList>
    </citation>
    <scope>NUCLEOTIDE SEQUENCE [LARGE SCALE GENOMIC DNA]</scope>
    <source>
        <strain evidence="2 3">R88b</strain>
    </source>
</reference>
<dbReference type="SUPFAM" id="SSF55073">
    <property type="entry name" value="Nucleotide cyclase"/>
    <property type="match status" value="1"/>
</dbReference>
<dbReference type="SUPFAM" id="SSF53474">
    <property type="entry name" value="alpha/beta-Hydrolases"/>
    <property type="match status" value="1"/>
</dbReference>
<dbReference type="AlphaFoldDB" id="A0A6M7WUY1"/>
<evidence type="ECO:0000313" key="3">
    <source>
        <dbReference type="Proteomes" id="UP000503017"/>
    </source>
</evidence>
<dbReference type="Proteomes" id="UP000503017">
    <property type="component" value="Chromosome"/>
</dbReference>
<organism evidence="2 3">
    <name type="scientific">Mesorhizobium loti R88b</name>
    <dbReference type="NCBI Taxonomy" id="935548"/>
    <lineage>
        <taxon>Bacteria</taxon>
        <taxon>Pseudomonadati</taxon>
        <taxon>Pseudomonadota</taxon>
        <taxon>Alphaproteobacteria</taxon>
        <taxon>Hyphomicrobiales</taxon>
        <taxon>Phyllobacteriaceae</taxon>
        <taxon>Mesorhizobium</taxon>
    </lineage>
</organism>
<feature type="domain" description="Guanylate cyclase" evidence="1">
    <location>
        <begin position="12"/>
        <end position="127"/>
    </location>
</feature>